<gene>
    <name evidence="1" type="ORF">NCTC9428_02467</name>
</gene>
<dbReference type="AlphaFoldDB" id="A0A3S4SU07"/>
<organism evidence="1 2">
    <name type="scientific">Pseudomonas fluorescens</name>
    <dbReference type="NCBI Taxonomy" id="294"/>
    <lineage>
        <taxon>Bacteria</taxon>
        <taxon>Pseudomonadati</taxon>
        <taxon>Pseudomonadota</taxon>
        <taxon>Gammaproteobacteria</taxon>
        <taxon>Pseudomonadales</taxon>
        <taxon>Pseudomonadaceae</taxon>
        <taxon>Pseudomonas</taxon>
    </lineage>
</organism>
<evidence type="ECO:0000313" key="2">
    <source>
        <dbReference type="Proteomes" id="UP000281909"/>
    </source>
</evidence>
<dbReference type="Proteomes" id="UP000281909">
    <property type="component" value="Chromosome"/>
</dbReference>
<sequence length="96" mass="11020">MKPQKAIIRLYTRCEPMKQAEMTVTAIAGHCIKSNPNCLLTRLVCDETHSGQGRRTHRLGELDLVNGDFVAMKHTERLLKEHTFISKFYNNHQSIP</sequence>
<reference evidence="1 2" key="1">
    <citation type="submission" date="2018-12" db="EMBL/GenBank/DDBJ databases">
        <authorList>
            <consortium name="Pathogen Informatics"/>
        </authorList>
    </citation>
    <scope>NUCLEOTIDE SEQUENCE [LARGE SCALE GENOMIC DNA]</scope>
    <source>
        <strain evidence="1 2">NCTC9428</strain>
    </source>
</reference>
<evidence type="ECO:0000313" key="1">
    <source>
        <dbReference type="EMBL" id="VEF10853.1"/>
    </source>
</evidence>
<accession>A0A3S4SU07</accession>
<dbReference type="EMBL" id="LR134318">
    <property type="protein sequence ID" value="VEF10853.1"/>
    <property type="molecule type" value="Genomic_DNA"/>
</dbReference>
<proteinExistence type="predicted"/>
<protein>
    <submittedName>
        <fullName evidence="1">Uncharacterized protein</fullName>
    </submittedName>
</protein>
<name>A0A3S4SU07_PSEFL</name>